<reference evidence="2" key="1">
    <citation type="submission" date="2020-05" db="EMBL/GenBank/DDBJ databases">
        <authorList>
            <person name="Zhu T."/>
            <person name="Keshari N."/>
            <person name="Lu X."/>
        </authorList>
    </citation>
    <scope>NUCLEOTIDE SEQUENCE</scope>
    <source>
        <strain evidence="2">NK1-12</strain>
    </source>
</reference>
<accession>A0AA97AF33</accession>
<dbReference type="AlphaFoldDB" id="A0AA97AF33"/>
<gene>
    <name evidence="2" type="ORF">HJG54_07640</name>
</gene>
<dbReference type="InterPro" id="IPR012296">
    <property type="entry name" value="Nuclease_put_TT1808"/>
</dbReference>
<dbReference type="PANTHER" id="PTHR36558">
    <property type="entry name" value="GLR1098 PROTEIN"/>
    <property type="match status" value="1"/>
</dbReference>
<keyword evidence="2" id="KW-0540">Nuclease</keyword>
<dbReference type="InterPro" id="IPR008538">
    <property type="entry name" value="Uma2"/>
</dbReference>
<dbReference type="RefSeq" id="WP_316434268.1">
    <property type="nucleotide sequence ID" value="NZ_CP053586.1"/>
</dbReference>
<name>A0AA97AF33_9CYAN</name>
<proteinExistence type="predicted"/>
<dbReference type="EMBL" id="CP053586">
    <property type="protein sequence ID" value="WNZ22740.1"/>
    <property type="molecule type" value="Genomic_DNA"/>
</dbReference>
<organism evidence="2">
    <name type="scientific">Leptolyngbya sp. NK1-12</name>
    <dbReference type="NCBI Taxonomy" id="2547451"/>
    <lineage>
        <taxon>Bacteria</taxon>
        <taxon>Bacillati</taxon>
        <taxon>Cyanobacteriota</taxon>
        <taxon>Cyanophyceae</taxon>
        <taxon>Leptolyngbyales</taxon>
        <taxon>Leptolyngbyaceae</taxon>
        <taxon>Leptolyngbya group</taxon>
        <taxon>Leptolyngbya</taxon>
    </lineage>
</organism>
<evidence type="ECO:0000259" key="1">
    <source>
        <dbReference type="Pfam" id="PF05685"/>
    </source>
</evidence>
<keyword evidence="2" id="KW-0378">Hydrolase</keyword>
<keyword evidence="2" id="KW-0255">Endonuclease</keyword>
<dbReference type="InterPro" id="IPR011335">
    <property type="entry name" value="Restrct_endonuc-II-like"/>
</dbReference>
<feature type="domain" description="Putative restriction endonuclease" evidence="1">
    <location>
        <begin position="11"/>
        <end position="117"/>
    </location>
</feature>
<dbReference type="Pfam" id="PF05685">
    <property type="entry name" value="Uma2"/>
    <property type="match status" value="1"/>
</dbReference>
<dbReference type="GO" id="GO:0004519">
    <property type="term" value="F:endonuclease activity"/>
    <property type="evidence" value="ECO:0007669"/>
    <property type="project" value="UniProtKB-KW"/>
</dbReference>
<protein>
    <submittedName>
        <fullName evidence="2">Uma2 family endonuclease</fullName>
    </submittedName>
</protein>
<dbReference type="CDD" id="cd06260">
    <property type="entry name" value="DUF820-like"/>
    <property type="match status" value="1"/>
</dbReference>
<dbReference type="Gene3D" id="3.90.1570.10">
    <property type="entry name" value="tt1808, chain A"/>
    <property type="match status" value="1"/>
</dbReference>
<dbReference type="SUPFAM" id="SSF52980">
    <property type="entry name" value="Restriction endonuclease-like"/>
    <property type="match status" value="1"/>
</dbReference>
<evidence type="ECO:0000313" key="2">
    <source>
        <dbReference type="EMBL" id="WNZ22740.1"/>
    </source>
</evidence>
<sequence length="198" mass="22989">MPTQARTYTPEAYLALEETAEFRSEYHNGEIVPMTGGSTNHNELITNLLILLKPILHPQGNRIYSSDVRLWVPRYRRFTYPDVMVIQGAPIYYANRTDTVTNPILIVEVLSKSTQDYSLFQANEVQKMGCRGTAPAWGRSPHTPRTLPEWKKLYDRTDKFRYYRSIPELQEYVLINQYEIQIEQLYQNATGIVAVARL</sequence>
<dbReference type="PANTHER" id="PTHR36558:SF1">
    <property type="entry name" value="RESTRICTION ENDONUCLEASE DOMAIN-CONTAINING PROTEIN-RELATED"/>
    <property type="match status" value="1"/>
</dbReference>